<keyword evidence="2" id="KW-1185">Reference proteome</keyword>
<dbReference type="EMBL" id="CP005587">
    <property type="protein sequence ID" value="AGK57049.1"/>
    <property type="molecule type" value="Genomic_DNA"/>
</dbReference>
<dbReference type="AlphaFoldDB" id="N0B0S8"/>
<evidence type="ECO:0000313" key="2">
    <source>
        <dbReference type="Proteomes" id="UP000005952"/>
    </source>
</evidence>
<proteinExistence type="predicted"/>
<name>N0B0S8_9HYPH</name>
<evidence type="ECO:0000313" key="1">
    <source>
        <dbReference type="EMBL" id="AGK57049.1"/>
    </source>
</evidence>
<sequence>MSEEMHSSAPGMDQIGAAEPMPGLIAENLGTPIQLSNVELDGFAVEAARPGETIKIWTRLSITSDEPSFHKMAGGLARTIQHYSALAGTPIDLQCAATVLLIIKRDKSAELWVDTAAVAVKVLAKRDFDAGSPVLESDIVDIAEMAFPCVKFEKEDKVVVLFRQDWRFGLFFDFNPGREFSEVAMNRSLGALLRNLKYRHIFDTIDNQQVVASLTGAGWFPFAEIITSEFPAIAEACEAKFNLTDVEAKVLASFDQARLDRMFKRWLSRPALASREAVLRSAMRSFVADDPIAVMKTVLTEIEGVLREAYQAIHGTGAKIETLLEFAVASAERKAGSPSSLLLPASFAKYLRDRPFAHFDPSVGLAHASSRHAVGHGMAAPATYTKVGALQVLLTLDQLAFAL</sequence>
<dbReference type="OrthoDB" id="7872121at2"/>
<organism evidence="1 2">
    <name type="scientific">Hyphomicrobium denitrificans 1NES1</name>
    <dbReference type="NCBI Taxonomy" id="670307"/>
    <lineage>
        <taxon>Bacteria</taxon>
        <taxon>Pseudomonadati</taxon>
        <taxon>Pseudomonadota</taxon>
        <taxon>Alphaproteobacteria</taxon>
        <taxon>Hyphomicrobiales</taxon>
        <taxon>Hyphomicrobiaceae</taxon>
        <taxon>Hyphomicrobium</taxon>
    </lineage>
</organism>
<gene>
    <name evidence="1" type="ORF">HYPDE_26843</name>
</gene>
<dbReference type="HOGENOM" id="CLU_682912_0_0_5"/>
<reference evidence="1 2" key="1">
    <citation type="journal article" date="2013" name="Genome Announc.">
        <title>Genome sequences for three denitrifying bacterial strains isolated from a uranium- and nitrate-contaminated subsurface environment.</title>
        <authorList>
            <person name="Venkatramanan R."/>
            <person name="Prakash O."/>
            <person name="Woyke T."/>
            <person name="Chain P."/>
            <person name="Goodwin L.A."/>
            <person name="Watson D."/>
            <person name="Brooks S."/>
            <person name="Kostka J.E."/>
            <person name="Green S.J."/>
        </authorList>
    </citation>
    <scope>NUCLEOTIDE SEQUENCE [LARGE SCALE GENOMIC DNA]</scope>
    <source>
        <strain evidence="1 2">1NES1</strain>
    </source>
</reference>
<accession>N0B0S8</accession>
<dbReference type="RefSeq" id="WP_015597086.1">
    <property type="nucleotide sequence ID" value="NC_021172.1"/>
</dbReference>
<dbReference type="Proteomes" id="UP000005952">
    <property type="component" value="Chromosome"/>
</dbReference>
<protein>
    <submittedName>
        <fullName evidence="1">Uncharacterized protein</fullName>
    </submittedName>
</protein>
<dbReference type="eggNOG" id="ENOG50300N4">
    <property type="taxonomic scope" value="Bacteria"/>
</dbReference>
<dbReference type="KEGG" id="hdt:HYPDE_26843"/>